<dbReference type="InterPro" id="IPR046233">
    <property type="entry name" value="DUF6266"/>
</dbReference>
<evidence type="ECO:0000313" key="1">
    <source>
        <dbReference type="EMBL" id="MVT44512.1"/>
    </source>
</evidence>
<dbReference type="OrthoDB" id="656016at2"/>
<gene>
    <name evidence="1" type="ORF">GO495_28215</name>
</gene>
<evidence type="ECO:0000313" key="2">
    <source>
        <dbReference type="Proteomes" id="UP000468388"/>
    </source>
</evidence>
<dbReference type="RefSeq" id="WP_157303303.1">
    <property type="nucleotide sequence ID" value="NZ_BAAAZB010000036.1"/>
</dbReference>
<protein>
    <submittedName>
        <fullName evidence="1">Uncharacterized protein</fullName>
    </submittedName>
</protein>
<name>A0A6N8JK05_9BACT</name>
<keyword evidence="2" id="KW-1185">Reference proteome</keyword>
<organism evidence="1 2">
    <name type="scientific">Chitinophaga oryziterrae</name>
    <dbReference type="NCBI Taxonomy" id="1031224"/>
    <lineage>
        <taxon>Bacteria</taxon>
        <taxon>Pseudomonadati</taxon>
        <taxon>Bacteroidota</taxon>
        <taxon>Chitinophagia</taxon>
        <taxon>Chitinophagales</taxon>
        <taxon>Chitinophagaceae</taxon>
        <taxon>Chitinophaga</taxon>
    </lineage>
</organism>
<sequence length="217" mass="24139">MARLNNGILGGFVGIVGNLEGYMLNGRQIIRSRRKKTTKPPTEKQLAWRQKMVQTHQFLGAFTDFVKAGFTYATTGKDLTPYAAAVGYQLKHVFRGEYPNYTIDYTQARLTEGPISTEGIDAAVTIQGNKLIFTWTPDLSYTHGSDRVMLLGYSPVLNEAVYKLCGERRSTGTDVLILSDATWKGKTIETYLSFISENGIKCTNSIYMGTLISMSFS</sequence>
<proteinExistence type="predicted"/>
<dbReference type="Pfam" id="PF19781">
    <property type="entry name" value="DUF6266"/>
    <property type="match status" value="1"/>
</dbReference>
<dbReference type="EMBL" id="WRXO01000011">
    <property type="protein sequence ID" value="MVT44512.1"/>
    <property type="molecule type" value="Genomic_DNA"/>
</dbReference>
<reference evidence="1 2" key="1">
    <citation type="submission" date="2019-12" db="EMBL/GenBank/DDBJ databases">
        <title>The draft genomic sequence of strain Chitinophaga oryziterrae JCM 16595.</title>
        <authorList>
            <person name="Zhang X."/>
        </authorList>
    </citation>
    <scope>NUCLEOTIDE SEQUENCE [LARGE SCALE GENOMIC DNA]</scope>
    <source>
        <strain evidence="1 2">JCM 16595</strain>
    </source>
</reference>
<dbReference type="Proteomes" id="UP000468388">
    <property type="component" value="Unassembled WGS sequence"/>
</dbReference>
<dbReference type="AlphaFoldDB" id="A0A6N8JK05"/>
<accession>A0A6N8JK05</accession>
<comment type="caution">
    <text evidence="1">The sequence shown here is derived from an EMBL/GenBank/DDBJ whole genome shotgun (WGS) entry which is preliminary data.</text>
</comment>